<proteinExistence type="predicted"/>
<dbReference type="PANTHER" id="PTHR11161:SF0">
    <property type="entry name" value="O-ACYLTRANSFERASE LIKE PROTEIN"/>
    <property type="match status" value="1"/>
</dbReference>
<dbReference type="InterPro" id="IPR006621">
    <property type="entry name" value="Nose-resist-to-fluoxetine_N"/>
</dbReference>
<dbReference type="AlphaFoldDB" id="A0A815RUC0"/>
<organism evidence="2 3">
    <name type="scientific">Rotaria sordida</name>
    <dbReference type="NCBI Taxonomy" id="392033"/>
    <lineage>
        <taxon>Eukaryota</taxon>
        <taxon>Metazoa</taxon>
        <taxon>Spiralia</taxon>
        <taxon>Gnathifera</taxon>
        <taxon>Rotifera</taxon>
        <taxon>Eurotatoria</taxon>
        <taxon>Bdelloidea</taxon>
        <taxon>Philodinida</taxon>
        <taxon>Philodinidae</taxon>
        <taxon>Rotaria</taxon>
    </lineage>
</organism>
<dbReference type="SMART" id="SM00703">
    <property type="entry name" value="NRF"/>
    <property type="match status" value="1"/>
</dbReference>
<evidence type="ECO:0000313" key="2">
    <source>
        <dbReference type="EMBL" id="CAF1482894.1"/>
    </source>
</evidence>
<evidence type="ECO:0000313" key="3">
    <source>
        <dbReference type="Proteomes" id="UP000663864"/>
    </source>
</evidence>
<sequence>MTNTFLSTSKRPDIADMFAAYNRTEQKLDREGKEGEVSIGCTFMIKNINGNRRALDISGISKYPDEEEYIEMFTSRYCVKYSIPLLFSIRSLSHHLPEHSTAFPFLPTNKLPSKPDRKKVEAALSRHLWALKLFDSWGKPLPSGVLKGNMLWTGNYDECLDSLYQPANKTFLSQPFVGQYCTLSPSETISQGMISSGLTLGICVPSSCDRQSIVRLARNLFKKDNITENNLLCSNDAA</sequence>
<feature type="domain" description="Nose resistant-to-fluoxetine protein N-terminal" evidence="1">
    <location>
        <begin position="114"/>
        <end position="235"/>
    </location>
</feature>
<protein>
    <recommendedName>
        <fullName evidence="1">Nose resistant-to-fluoxetine protein N-terminal domain-containing protein</fullName>
    </recommendedName>
</protein>
<dbReference type="Pfam" id="PF20146">
    <property type="entry name" value="NRF"/>
    <property type="match status" value="1"/>
</dbReference>
<dbReference type="EMBL" id="CAJNOT010006134">
    <property type="protein sequence ID" value="CAF1482894.1"/>
    <property type="molecule type" value="Genomic_DNA"/>
</dbReference>
<gene>
    <name evidence="2" type="ORF">ZHD862_LOCUS36642</name>
</gene>
<reference evidence="2" key="1">
    <citation type="submission" date="2021-02" db="EMBL/GenBank/DDBJ databases">
        <authorList>
            <person name="Nowell W R."/>
        </authorList>
    </citation>
    <scope>NUCLEOTIDE SEQUENCE</scope>
</reference>
<feature type="non-terminal residue" evidence="2">
    <location>
        <position position="238"/>
    </location>
</feature>
<comment type="caution">
    <text evidence="2">The sequence shown here is derived from an EMBL/GenBank/DDBJ whole genome shotgun (WGS) entry which is preliminary data.</text>
</comment>
<dbReference type="Proteomes" id="UP000663864">
    <property type="component" value="Unassembled WGS sequence"/>
</dbReference>
<name>A0A815RUC0_9BILA</name>
<evidence type="ECO:0000259" key="1">
    <source>
        <dbReference type="SMART" id="SM00703"/>
    </source>
</evidence>
<accession>A0A815RUC0</accession>
<dbReference type="PANTHER" id="PTHR11161">
    <property type="entry name" value="O-ACYLTRANSFERASE"/>
    <property type="match status" value="1"/>
</dbReference>
<dbReference type="InterPro" id="IPR052728">
    <property type="entry name" value="O2_lipid_transport_reg"/>
</dbReference>